<comment type="caution">
    <text evidence="1">The sequence shown here is derived from an EMBL/GenBank/DDBJ whole genome shotgun (WGS) entry which is preliminary data.</text>
</comment>
<evidence type="ECO:0000313" key="2">
    <source>
        <dbReference type="Proteomes" id="UP000294194"/>
    </source>
</evidence>
<dbReference type="AlphaFoldDB" id="A0A4Q9GV52"/>
<reference evidence="2" key="1">
    <citation type="submission" date="2019-02" db="EMBL/GenBank/DDBJ databases">
        <title>Glaciihabitans arcticus sp. nov., a psychrotolerant bacterium isolated from polar soil.</title>
        <authorList>
            <person name="Dahal R.H."/>
        </authorList>
    </citation>
    <scope>NUCLEOTIDE SEQUENCE [LARGE SCALE GENOMIC DNA]</scope>
    <source>
        <strain evidence="2">RP-3-7</strain>
    </source>
</reference>
<name>A0A4Q9GV52_9MICO</name>
<dbReference type="Pfam" id="PF19673">
    <property type="entry name" value="DUF6176"/>
    <property type="match status" value="1"/>
</dbReference>
<dbReference type="EMBL" id="SISG01000001">
    <property type="protein sequence ID" value="TBN58681.1"/>
    <property type="molecule type" value="Genomic_DNA"/>
</dbReference>
<protein>
    <submittedName>
        <fullName evidence="1">Uncharacterized protein</fullName>
    </submittedName>
</protein>
<dbReference type="InterPro" id="IPR046174">
    <property type="entry name" value="DUF6176"/>
</dbReference>
<organism evidence="1 2">
    <name type="scientific">Glaciihabitans arcticus</name>
    <dbReference type="NCBI Taxonomy" id="2668039"/>
    <lineage>
        <taxon>Bacteria</taxon>
        <taxon>Bacillati</taxon>
        <taxon>Actinomycetota</taxon>
        <taxon>Actinomycetes</taxon>
        <taxon>Micrococcales</taxon>
        <taxon>Microbacteriaceae</taxon>
        <taxon>Glaciihabitans</taxon>
    </lineage>
</organism>
<gene>
    <name evidence="1" type="ORF">EYE40_14220</name>
</gene>
<sequence length="124" mass="13765">MSLELSRAKLLDGKEAQLDEWMQMLTDRYEECVATLPAERAAFEATFKHTEADGSVWMYHLAVIGTEGGGLDTSNPVDAAHEDYAKRTKERGWEELQPLFMLAPTHITDALASWGNTGIAPSPR</sequence>
<proteinExistence type="predicted"/>
<evidence type="ECO:0000313" key="1">
    <source>
        <dbReference type="EMBL" id="TBN58681.1"/>
    </source>
</evidence>
<keyword evidence="2" id="KW-1185">Reference proteome</keyword>
<dbReference type="Proteomes" id="UP000294194">
    <property type="component" value="Unassembled WGS sequence"/>
</dbReference>
<accession>A0A4Q9GV52</accession>